<dbReference type="InterPro" id="IPR053136">
    <property type="entry name" value="UTP_pyrophosphatase-like"/>
</dbReference>
<gene>
    <name evidence="2" type="ORF">DW264_00500</name>
</gene>
<dbReference type="PANTHER" id="PTHR30399">
    <property type="entry name" value="UNCHARACTERIZED PROTEIN YGJP"/>
    <property type="match status" value="1"/>
</dbReference>
<dbReference type="InterPro" id="IPR002725">
    <property type="entry name" value="YgjP-like_metallopeptidase"/>
</dbReference>
<dbReference type="AlphaFoldDB" id="A0A3R6DN01"/>
<comment type="caution">
    <text evidence="2">The sequence shown here is derived from an EMBL/GenBank/DDBJ whole genome shotgun (WGS) entry which is preliminary data.</text>
</comment>
<reference evidence="2 3" key="1">
    <citation type="submission" date="2018-08" db="EMBL/GenBank/DDBJ databases">
        <title>A genome reference for cultivated species of the human gut microbiota.</title>
        <authorList>
            <person name="Zou Y."/>
            <person name="Xue W."/>
            <person name="Luo G."/>
        </authorList>
    </citation>
    <scope>NUCLEOTIDE SEQUENCE [LARGE SCALE GENOMIC DNA]</scope>
    <source>
        <strain evidence="2 3">AM22-21LB</strain>
    </source>
</reference>
<dbReference type="EMBL" id="QRID01000001">
    <property type="protein sequence ID" value="RHG30768.1"/>
    <property type="molecule type" value="Genomic_DNA"/>
</dbReference>
<sequence>MQFASRYVVNALFAPSIIILKFRKLSERPDMREKTYSFTIEEIPIIVTKKRMKNMYLRISKEDGSVRISAPHQMSDERIYRFAKERIDWIRVYRKKYLRAKEGRREVRQLSEAELKQQKLLLKRDVEKLIAKWEPVMGVKASGVTIRQMKTRWGSCNVRTHHININLALAKKPPECLEYVVVHELTHILEPSHNAVFWGYMTQFYPNWKHVRKYLNDEVPE</sequence>
<feature type="domain" description="YgjP-like metallopeptidase" evidence="1">
    <location>
        <begin position="122"/>
        <end position="217"/>
    </location>
</feature>
<accession>A0A3R6DN01</accession>
<evidence type="ECO:0000259" key="1">
    <source>
        <dbReference type="Pfam" id="PF01863"/>
    </source>
</evidence>
<name>A0A3R6DN01_9FIRM</name>
<organism evidence="2 3">
    <name type="scientific">Roseburia intestinalis</name>
    <dbReference type="NCBI Taxonomy" id="166486"/>
    <lineage>
        <taxon>Bacteria</taxon>
        <taxon>Bacillati</taxon>
        <taxon>Bacillota</taxon>
        <taxon>Clostridia</taxon>
        <taxon>Lachnospirales</taxon>
        <taxon>Lachnospiraceae</taxon>
        <taxon>Roseburia</taxon>
    </lineage>
</organism>
<protein>
    <submittedName>
        <fullName evidence="2">M48 family peptidase</fullName>
    </submittedName>
</protein>
<dbReference type="Pfam" id="PF01863">
    <property type="entry name" value="YgjP-like"/>
    <property type="match status" value="1"/>
</dbReference>
<dbReference type="Proteomes" id="UP000284051">
    <property type="component" value="Unassembled WGS sequence"/>
</dbReference>
<dbReference type="PANTHER" id="PTHR30399:SF1">
    <property type="entry name" value="UTP PYROPHOSPHATASE"/>
    <property type="match status" value="1"/>
</dbReference>
<evidence type="ECO:0000313" key="3">
    <source>
        <dbReference type="Proteomes" id="UP000284051"/>
    </source>
</evidence>
<proteinExistence type="predicted"/>
<dbReference type="CDD" id="cd07344">
    <property type="entry name" value="M48_yhfN_like"/>
    <property type="match status" value="1"/>
</dbReference>
<evidence type="ECO:0000313" key="2">
    <source>
        <dbReference type="EMBL" id="RHG30768.1"/>
    </source>
</evidence>
<dbReference type="Gene3D" id="3.30.2010.10">
    <property type="entry name" value="Metalloproteases ('zincins'), catalytic domain"/>
    <property type="match status" value="1"/>
</dbReference>